<keyword evidence="2" id="KW-1185">Reference proteome</keyword>
<dbReference type="OrthoDB" id="12105at323449"/>
<reference evidence="2" key="1">
    <citation type="submission" date="2017-05" db="EMBL/GenBank/DDBJ databases">
        <authorList>
            <person name="Ray J."/>
            <person name="Price M."/>
            <person name="Deutschbauer A."/>
        </authorList>
    </citation>
    <scope>NUCLEOTIDE SEQUENCE [LARGE SCALE GENOMIC DNA]</scope>
    <source>
        <strain evidence="2">DSM 19842</strain>
    </source>
</reference>
<proteinExistence type="predicted"/>
<evidence type="ECO:0000313" key="1">
    <source>
        <dbReference type="EMBL" id="ARS34719.1"/>
    </source>
</evidence>
<gene>
    <name evidence="1" type="ORF">CA264_04280</name>
</gene>
<name>A0A1X9YPC7_9BACT</name>
<dbReference type="AlphaFoldDB" id="A0A1X9YPC7"/>
<dbReference type="KEGG" id="pact:CA264_04280"/>
<accession>A0A1X9YPC7</accession>
<dbReference type="RefSeq" id="WP_025604899.1">
    <property type="nucleotide sequence ID" value="NZ_CP021235.1"/>
</dbReference>
<protein>
    <recommendedName>
        <fullName evidence="3">STAS/SEC14 domain-containing protein</fullName>
    </recommendedName>
</protein>
<dbReference type="Proteomes" id="UP000266292">
    <property type="component" value="Chromosome"/>
</dbReference>
<evidence type="ECO:0000313" key="2">
    <source>
        <dbReference type="Proteomes" id="UP000266292"/>
    </source>
</evidence>
<evidence type="ECO:0008006" key="3">
    <source>
        <dbReference type="Google" id="ProtNLM"/>
    </source>
</evidence>
<organism evidence="1 2">
    <name type="scientific">Pontibacter actiniarum</name>
    <dbReference type="NCBI Taxonomy" id="323450"/>
    <lineage>
        <taxon>Bacteria</taxon>
        <taxon>Pseudomonadati</taxon>
        <taxon>Bacteroidota</taxon>
        <taxon>Cytophagia</taxon>
        <taxon>Cytophagales</taxon>
        <taxon>Hymenobacteraceae</taxon>
        <taxon>Pontibacter</taxon>
    </lineage>
</organism>
<dbReference type="EMBL" id="CP021235">
    <property type="protein sequence ID" value="ARS34719.1"/>
    <property type="molecule type" value="Genomic_DNA"/>
</dbReference>
<sequence>MAEMIWHQAVTSRQLQEGLNALLATLSQKQTVLLVVDTRRLRGFRAGDEAWLKSCFMPKVNQVRVQRFARITNPDIFTEAISSNIHIDTQSQVNLSTARFFDREKALEWLLESVTGLRQQKPCRGDYRANCLI</sequence>